<dbReference type="Proteomes" id="UP000679950">
    <property type="component" value="Unassembled WGS sequence"/>
</dbReference>
<keyword evidence="8 10" id="KW-0479">Metal-binding</keyword>
<evidence type="ECO:0000313" key="13">
    <source>
        <dbReference type="Proteomes" id="UP000679950"/>
    </source>
</evidence>
<dbReference type="Gene3D" id="3.20.20.70">
    <property type="entry name" value="Aldolase class I"/>
    <property type="match status" value="1"/>
</dbReference>
<evidence type="ECO:0000256" key="2">
    <source>
        <dbReference type="ARBA" id="ARBA00001936"/>
    </source>
</evidence>
<evidence type="ECO:0000256" key="1">
    <source>
        <dbReference type="ARBA" id="ARBA00001782"/>
    </source>
</evidence>
<evidence type="ECO:0000256" key="11">
    <source>
        <dbReference type="PIRNR" id="PIRNR001461"/>
    </source>
</evidence>
<evidence type="ECO:0000256" key="5">
    <source>
        <dbReference type="ARBA" id="ARBA00001954"/>
    </source>
</evidence>
<evidence type="ECO:0000256" key="7">
    <source>
        <dbReference type="ARBA" id="ARBA00013188"/>
    </source>
</evidence>
<dbReference type="EMBL" id="BORB01000009">
    <property type="protein sequence ID" value="GIN57089.1"/>
    <property type="molecule type" value="Genomic_DNA"/>
</dbReference>
<reference evidence="12 13" key="1">
    <citation type="submission" date="2021-03" db="EMBL/GenBank/DDBJ databases">
        <title>Antimicrobial resistance genes in bacteria isolated from Japanese honey, and their potential for conferring macrolide and lincosamide resistance in the American foulbrood pathogen Paenibacillus larvae.</title>
        <authorList>
            <person name="Okamoto M."/>
            <person name="Kumagai M."/>
            <person name="Kanamori H."/>
            <person name="Takamatsu D."/>
        </authorList>
    </citation>
    <scope>NUCLEOTIDE SEQUENCE [LARGE SCALE GENOMIC DNA]</scope>
    <source>
        <strain evidence="12 13">J8TS2</strain>
    </source>
</reference>
<evidence type="ECO:0000256" key="10">
    <source>
        <dbReference type="HAMAP-Rule" id="MF_02227"/>
    </source>
</evidence>
<protein>
    <recommendedName>
        <fullName evidence="7 10">Ribulose-phosphate 3-epimerase</fullName>
        <ecNumber evidence="7 10">5.1.3.1</ecNumber>
    </recommendedName>
</protein>
<keyword evidence="9 10" id="KW-0413">Isomerase</keyword>
<comment type="cofactor">
    <cofactor evidence="4">
        <name>Zn(2+)</name>
        <dbReference type="ChEBI" id="CHEBI:29105"/>
    </cofactor>
</comment>
<comment type="caution">
    <text evidence="12">The sequence shown here is derived from an EMBL/GenBank/DDBJ whole genome shotgun (WGS) entry which is preliminary data.</text>
</comment>
<evidence type="ECO:0000313" key="12">
    <source>
        <dbReference type="EMBL" id="GIN57089.1"/>
    </source>
</evidence>
<keyword evidence="13" id="KW-1185">Reference proteome</keyword>
<feature type="binding site" evidence="10">
    <location>
        <position position="34"/>
    </location>
    <ligand>
        <name>a divalent metal cation</name>
        <dbReference type="ChEBI" id="CHEBI:60240"/>
    </ligand>
</feature>
<evidence type="ECO:0000256" key="8">
    <source>
        <dbReference type="ARBA" id="ARBA00022723"/>
    </source>
</evidence>
<dbReference type="PANTHER" id="PTHR11749">
    <property type="entry name" value="RIBULOSE-5-PHOSPHATE-3-EPIMERASE"/>
    <property type="match status" value="1"/>
</dbReference>
<evidence type="ECO:0000256" key="3">
    <source>
        <dbReference type="ARBA" id="ARBA00001941"/>
    </source>
</evidence>
<dbReference type="Pfam" id="PF00834">
    <property type="entry name" value="Ribul_P_3_epim"/>
    <property type="match status" value="1"/>
</dbReference>
<dbReference type="CDD" id="cd00429">
    <property type="entry name" value="RPE"/>
    <property type="match status" value="1"/>
</dbReference>
<feature type="active site" description="Proton donor" evidence="10">
    <location>
        <position position="174"/>
    </location>
</feature>
<feature type="binding site" evidence="10">
    <location>
        <begin position="141"/>
        <end position="144"/>
    </location>
    <ligand>
        <name>substrate</name>
    </ligand>
</feature>
<comment type="catalytic activity">
    <reaction evidence="1 10 11">
        <text>D-ribulose 5-phosphate = D-xylulose 5-phosphate</text>
        <dbReference type="Rhea" id="RHEA:13677"/>
        <dbReference type="ChEBI" id="CHEBI:57737"/>
        <dbReference type="ChEBI" id="CHEBI:58121"/>
        <dbReference type="EC" id="5.1.3.1"/>
    </reaction>
</comment>
<dbReference type="HAMAP" id="MF_02227">
    <property type="entry name" value="RPE"/>
    <property type="match status" value="1"/>
</dbReference>
<name>A0ABQ4KI21_9BACI</name>
<comment type="cofactor">
    <cofactor evidence="10">
        <name>a divalent metal cation</name>
        <dbReference type="ChEBI" id="CHEBI:60240"/>
    </cofactor>
    <text evidence="10">Binds 1 divalent metal cation per subunit.</text>
</comment>
<feature type="binding site" evidence="10">
    <location>
        <position position="32"/>
    </location>
    <ligand>
        <name>a divalent metal cation</name>
        <dbReference type="ChEBI" id="CHEBI:60240"/>
    </ligand>
</feature>
<comment type="function">
    <text evidence="10">Catalyzes the reversible epimerization of D-ribulose 5-phosphate to D-xylulose 5-phosphate.</text>
</comment>
<feature type="active site" description="Proton acceptor" evidence="10">
    <location>
        <position position="34"/>
    </location>
</feature>
<sequence>MYKLGPSLMCADLGNLEQNIKELDKAGVDFYHIDIMDGKFVPNFTLGPDFVKTVRKLTNTPLDIHLMIEEPEKHIDLFADCGVDMISVHQESTQNLHSLLSTIKNHGIKAGVAINPGTSLEFLDYVYDLLDYIVVMTVNPGFAGQKFIPTMYEKIAKVNERIKKYNRNIEIQVDGNIGENTIPKCKDNGATMYVLGTSAVFNHHRTLEENVALTRNLFNPGTI</sequence>
<dbReference type="InterPro" id="IPR026019">
    <property type="entry name" value="Ribul_P_3_epim"/>
</dbReference>
<feature type="binding site" evidence="10">
    <location>
        <position position="174"/>
    </location>
    <ligand>
        <name>a divalent metal cation</name>
        <dbReference type="ChEBI" id="CHEBI:60240"/>
    </ligand>
</feature>
<dbReference type="NCBIfam" id="NF004076">
    <property type="entry name" value="PRK05581.1-4"/>
    <property type="match status" value="1"/>
</dbReference>
<accession>A0ABQ4KI21</accession>
<dbReference type="InterPro" id="IPR000056">
    <property type="entry name" value="Ribul_P_3_epim-like"/>
</dbReference>
<dbReference type="RefSeq" id="WP_212965929.1">
    <property type="nucleotide sequence ID" value="NZ_BORB01000009.1"/>
</dbReference>
<comment type="pathway">
    <text evidence="10">Carbohydrate degradation.</text>
</comment>
<gene>
    <name evidence="10 12" type="primary">rpe</name>
    <name evidence="12" type="ORF">J8TS2_14080</name>
</gene>
<dbReference type="PROSITE" id="PS01086">
    <property type="entry name" value="RIBUL_P_3_EPIMER_2"/>
    <property type="match status" value="1"/>
</dbReference>
<evidence type="ECO:0000256" key="4">
    <source>
        <dbReference type="ARBA" id="ARBA00001947"/>
    </source>
</evidence>
<comment type="cofactor">
    <cofactor evidence="3">
        <name>Co(2+)</name>
        <dbReference type="ChEBI" id="CHEBI:48828"/>
    </cofactor>
</comment>
<dbReference type="InterPro" id="IPR013785">
    <property type="entry name" value="Aldolase_TIM"/>
</dbReference>
<dbReference type="EC" id="5.1.3.1" evidence="7 10"/>
<dbReference type="NCBIfam" id="TIGR01163">
    <property type="entry name" value="rpe"/>
    <property type="match status" value="1"/>
</dbReference>
<proteinExistence type="inferred from homology"/>
<comment type="similarity">
    <text evidence="6 10 11">Belongs to the ribulose-phosphate 3-epimerase family.</text>
</comment>
<dbReference type="SUPFAM" id="SSF51366">
    <property type="entry name" value="Ribulose-phoshate binding barrel"/>
    <property type="match status" value="1"/>
</dbReference>
<dbReference type="PIRSF" id="PIRSF001461">
    <property type="entry name" value="RPE"/>
    <property type="match status" value="1"/>
</dbReference>
<feature type="binding site" evidence="10">
    <location>
        <position position="65"/>
    </location>
    <ligand>
        <name>substrate</name>
    </ligand>
</feature>
<feature type="binding site" evidence="10">
    <location>
        <position position="7"/>
    </location>
    <ligand>
        <name>substrate</name>
    </ligand>
</feature>
<comment type="cofactor">
    <cofactor evidence="2">
        <name>Mn(2+)</name>
        <dbReference type="ChEBI" id="CHEBI:29035"/>
    </cofactor>
</comment>
<feature type="binding site" evidence="10">
    <location>
        <position position="65"/>
    </location>
    <ligand>
        <name>a divalent metal cation</name>
        <dbReference type="ChEBI" id="CHEBI:60240"/>
    </ligand>
</feature>
<keyword evidence="10 11" id="KW-0119">Carbohydrate metabolism</keyword>
<evidence type="ECO:0000256" key="9">
    <source>
        <dbReference type="ARBA" id="ARBA00023235"/>
    </source>
</evidence>
<comment type="caution">
    <text evidence="10">Lacks conserved residue(s) required for the propagation of feature annotation.</text>
</comment>
<dbReference type="InterPro" id="IPR011060">
    <property type="entry name" value="RibuloseP-bd_barrel"/>
</dbReference>
<evidence type="ECO:0000256" key="6">
    <source>
        <dbReference type="ARBA" id="ARBA00009541"/>
    </source>
</evidence>
<organism evidence="12 13">
    <name type="scientific">Lederbergia ruris</name>
    <dbReference type="NCBI Taxonomy" id="217495"/>
    <lineage>
        <taxon>Bacteria</taxon>
        <taxon>Bacillati</taxon>
        <taxon>Bacillota</taxon>
        <taxon>Bacilli</taxon>
        <taxon>Bacillales</taxon>
        <taxon>Bacillaceae</taxon>
        <taxon>Lederbergia</taxon>
    </lineage>
</organism>
<comment type="cofactor">
    <cofactor evidence="5">
        <name>Fe(2+)</name>
        <dbReference type="ChEBI" id="CHEBI:29033"/>
    </cofactor>
</comment>